<evidence type="ECO:0000259" key="2">
    <source>
        <dbReference type="SMART" id="SM00458"/>
    </source>
</evidence>
<gene>
    <name evidence="3" type="ORF">AB2U05_37100</name>
</gene>
<dbReference type="SMART" id="SM00458">
    <property type="entry name" value="RICIN"/>
    <property type="match status" value="1"/>
</dbReference>
<sequence>MRSAAKTGLRALAVLALTVSAVSVAPGGATAAPTDSNGSFQIGTFAGKCLDVWGAGTNDGAGIDQWTCNGQANQRFTIVPGNDGYEIHTFAGKCLDVWGAGTNDGAGIIQWTCTGSPNQEFTFVPRPNHQTDIRTFAGKCLDVWDANVNDGVNIIQWICTGRPNQQFTLS</sequence>
<dbReference type="InterPro" id="IPR035992">
    <property type="entry name" value="Ricin_B-like_lectins"/>
</dbReference>
<dbReference type="EMBL" id="CP163445">
    <property type="protein sequence ID" value="XDQ83726.1"/>
    <property type="molecule type" value="Genomic_DNA"/>
</dbReference>
<proteinExistence type="predicted"/>
<evidence type="ECO:0000313" key="3">
    <source>
        <dbReference type="EMBL" id="XDQ83726.1"/>
    </source>
</evidence>
<dbReference type="Pfam" id="PF00652">
    <property type="entry name" value="Ricin_B_lectin"/>
    <property type="match status" value="1"/>
</dbReference>
<dbReference type="PROSITE" id="PS50231">
    <property type="entry name" value="RICIN_B_LECTIN"/>
    <property type="match status" value="1"/>
</dbReference>
<dbReference type="AlphaFoldDB" id="A0AB39TX44"/>
<feature type="chain" id="PRO_5044223871" evidence="1">
    <location>
        <begin position="32"/>
        <end position="170"/>
    </location>
</feature>
<accession>A0AB39TX44</accession>
<name>A0AB39TX44_9ACTN</name>
<dbReference type="InterPro" id="IPR000772">
    <property type="entry name" value="Ricin_B_lectin"/>
</dbReference>
<organism evidence="3">
    <name type="scientific">Streptomyces sp. Y1</name>
    <dbReference type="NCBI Taxonomy" id="3238634"/>
    <lineage>
        <taxon>Bacteria</taxon>
        <taxon>Bacillati</taxon>
        <taxon>Actinomycetota</taxon>
        <taxon>Actinomycetes</taxon>
        <taxon>Kitasatosporales</taxon>
        <taxon>Streptomycetaceae</taxon>
        <taxon>Streptomyces</taxon>
    </lineage>
</organism>
<protein>
    <submittedName>
        <fullName evidence="3">RICIN domain-containing protein</fullName>
    </submittedName>
</protein>
<dbReference type="Gene3D" id="2.80.10.50">
    <property type="match status" value="3"/>
</dbReference>
<feature type="signal peptide" evidence="1">
    <location>
        <begin position="1"/>
        <end position="31"/>
    </location>
</feature>
<reference evidence="3" key="1">
    <citation type="submission" date="2024-07" db="EMBL/GenBank/DDBJ databases">
        <authorList>
            <person name="Yu S.T."/>
        </authorList>
    </citation>
    <scope>NUCLEOTIDE SEQUENCE</scope>
    <source>
        <strain evidence="3">Y1</strain>
    </source>
</reference>
<keyword evidence="1" id="KW-0732">Signal</keyword>
<evidence type="ECO:0000256" key="1">
    <source>
        <dbReference type="SAM" id="SignalP"/>
    </source>
</evidence>
<dbReference type="RefSeq" id="WP_369185785.1">
    <property type="nucleotide sequence ID" value="NZ_CP163445.1"/>
</dbReference>
<dbReference type="CDD" id="cd00161">
    <property type="entry name" value="beta-trefoil_Ricin-like"/>
    <property type="match status" value="1"/>
</dbReference>
<feature type="domain" description="Ricin B lectin" evidence="2">
    <location>
        <begin position="39"/>
        <end position="170"/>
    </location>
</feature>
<dbReference type="SUPFAM" id="SSF50370">
    <property type="entry name" value="Ricin B-like lectins"/>
    <property type="match status" value="1"/>
</dbReference>